<sequence length="258" mass="29094">MEMTYIVAFREAPKAIKLDQEPLELTAQMECPEVQEKKPELSSKPKFSLRENLKSFLFYSAIAGSAAAINHGDLWIETNYGDRANWQVSAHCEISGPLMKGQNVDDIQSLSYHFTNDPQYKAHPATDLVITHSPRDAFLKCNEVLHRKGFELWNLEASFSKSIPGVAGMDGKKSSPIASSFFQLGLGDDKYAADNLERLSRESLNLSLLWKGIAFSDDWYLKKQLDAKQWQAKQQQAVNQKINEVRISLANNIMPKSP</sequence>
<organism evidence="1 2">
    <name type="scientific">Micavibrio aeruginosavorus</name>
    <dbReference type="NCBI Taxonomy" id="349221"/>
    <lineage>
        <taxon>Bacteria</taxon>
        <taxon>Pseudomonadati</taxon>
        <taxon>Bdellovibrionota</taxon>
        <taxon>Bdellovibrionia</taxon>
        <taxon>Bdellovibrionales</taxon>
        <taxon>Pseudobdellovibrionaceae</taxon>
        <taxon>Micavibrio</taxon>
    </lineage>
</organism>
<dbReference type="EMBL" id="QFOT01000135">
    <property type="protein sequence ID" value="PZP54479.1"/>
    <property type="molecule type" value="Genomic_DNA"/>
</dbReference>
<dbReference type="AlphaFoldDB" id="A0A2W5HL31"/>
<evidence type="ECO:0000313" key="2">
    <source>
        <dbReference type="Proteomes" id="UP000249739"/>
    </source>
</evidence>
<dbReference type="Proteomes" id="UP000249739">
    <property type="component" value="Unassembled WGS sequence"/>
</dbReference>
<gene>
    <name evidence="1" type="ORF">DI586_09800</name>
</gene>
<name>A0A2W5HL31_9BACT</name>
<protein>
    <submittedName>
        <fullName evidence="1">Uncharacterized protein</fullName>
    </submittedName>
</protein>
<comment type="caution">
    <text evidence="1">The sequence shown here is derived from an EMBL/GenBank/DDBJ whole genome shotgun (WGS) entry which is preliminary data.</text>
</comment>
<proteinExistence type="predicted"/>
<evidence type="ECO:0000313" key="1">
    <source>
        <dbReference type="EMBL" id="PZP54479.1"/>
    </source>
</evidence>
<accession>A0A2W5HL31</accession>
<reference evidence="1 2" key="1">
    <citation type="submission" date="2017-08" db="EMBL/GenBank/DDBJ databases">
        <title>Infants hospitalized years apart are colonized by the same room-sourced microbial strains.</title>
        <authorList>
            <person name="Brooks B."/>
            <person name="Olm M.R."/>
            <person name="Firek B.A."/>
            <person name="Baker R."/>
            <person name="Thomas B.C."/>
            <person name="Morowitz M.J."/>
            <person name="Banfield J.F."/>
        </authorList>
    </citation>
    <scope>NUCLEOTIDE SEQUENCE [LARGE SCALE GENOMIC DNA]</scope>
    <source>
        <strain evidence="1">S2_006_000_R2_64</strain>
    </source>
</reference>